<dbReference type="AlphaFoldDB" id="A0A1H9KV10"/>
<reference evidence="2 4" key="1">
    <citation type="submission" date="2016-10" db="EMBL/GenBank/DDBJ databases">
        <authorList>
            <person name="de Groot N.N."/>
        </authorList>
    </citation>
    <scope>NUCLEOTIDE SEQUENCE [LARGE SCALE GENOMIC DNA]</scope>
    <source>
        <strain evidence="2 4">LMG 27941</strain>
    </source>
</reference>
<dbReference type="Proteomes" id="UP000199221">
    <property type="component" value="Unassembled WGS sequence"/>
</dbReference>
<dbReference type="EMBL" id="CP083803">
    <property type="protein sequence ID" value="UXZ43125.1"/>
    <property type="molecule type" value="Genomic_DNA"/>
</dbReference>
<dbReference type="Proteomes" id="UP001329505">
    <property type="component" value="Unassembled WGS sequence"/>
</dbReference>
<proteinExistence type="predicted"/>
<dbReference type="InterPro" id="IPR012671">
    <property type="entry name" value="T3SS_PscE/YscE"/>
</dbReference>
<evidence type="ECO:0000313" key="2">
    <source>
        <dbReference type="EMBL" id="SER02970.1"/>
    </source>
</evidence>
<dbReference type="Pfam" id="PF08988">
    <property type="entry name" value="T3SS_needle_E"/>
    <property type="match status" value="1"/>
</dbReference>
<dbReference type="EMBL" id="FOEQ01000005">
    <property type="protein sequence ID" value="SER02970.1"/>
    <property type="molecule type" value="Genomic_DNA"/>
</dbReference>
<accession>A0A1H9KV10</accession>
<dbReference type="RefSeq" id="WP_023630363.1">
    <property type="nucleotide sequence ID" value="NZ_CATKPM010000070.1"/>
</dbReference>
<reference evidence="1 5" key="3">
    <citation type="submission" date="2024-01" db="EMBL/GenBank/DDBJ databases">
        <title>Unpublished Manusciprt.</title>
        <authorList>
            <person name="Duman M."/>
            <person name="Valdes E.G."/>
            <person name="Ajmi N."/>
            <person name="Altun S."/>
            <person name="Saticioglu I.B."/>
        </authorList>
    </citation>
    <scope>NUCLEOTIDE SEQUENCE [LARGE SCALE GENOMIC DNA]</scope>
    <source>
        <strain evidence="1 5">139P</strain>
    </source>
</reference>
<evidence type="ECO:0000313" key="1">
    <source>
        <dbReference type="EMBL" id="MEE1879848.1"/>
    </source>
</evidence>
<evidence type="ECO:0000313" key="4">
    <source>
        <dbReference type="Proteomes" id="UP000199221"/>
    </source>
</evidence>
<dbReference type="Proteomes" id="UP001209279">
    <property type="component" value="Chromosome"/>
</dbReference>
<gene>
    <name evidence="3" type="ORF">K7K07_13665</name>
    <name evidence="2" type="ORF">SAMN05216230_105107</name>
    <name evidence="1" type="ORF">V0R55_06715</name>
</gene>
<dbReference type="KEGG" id="pmos:O165_013615"/>
<protein>
    <submittedName>
        <fullName evidence="1">EscE/YscE/SsaE family type III secretion system needle protein co-chaperone</fullName>
    </submittedName>
    <submittedName>
        <fullName evidence="2">Type III secretion system, E component of needle</fullName>
    </submittedName>
</protein>
<dbReference type="Gene3D" id="1.20.5.420">
    <property type="entry name" value="Immunoglobulin FC, subunit C"/>
    <property type="match status" value="1"/>
</dbReference>
<evidence type="ECO:0000313" key="3">
    <source>
        <dbReference type="EMBL" id="UXZ43125.1"/>
    </source>
</evidence>
<sequence>MMDELLQEARDPHMRARMYGALEHARQARAEQMSRPLPPTAFQALRDERTALEAALYILEKLKEH</sequence>
<evidence type="ECO:0000313" key="5">
    <source>
        <dbReference type="Proteomes" id="UP001329505"/>
    </source>
</evidence>
<keyword evidence="5" id="KW-1185">Reference proteome</keyword>
<reference evidence="3" key="2">
    <citation type="submission" date="2021-08" db="EMBL/GenBank/DDBJ databases">
        <authorList>
            <person name="Yaryura P.M."/>
            <person name="Bianco M.I."/>
            <person name="Morais C."/>
            <person name="Setubal J.C."/>
        </authorList>
    </citation>
    <scope>NUCLEOTIDE SEQUENCE</scope>
    <source>
        <strain evidence="3">AP1</strain>
    </source>
</reference>
<name>A0A1H9KV10_9PSED</name>
<dbReference type="EMBL" id="JAZDQQ010000004">
    <property type="protein sequence ID" value="MEE1879848.1"/>
    <property type="molecule type" value="Genomic_DNA"/>
</dbReference>
<organism evidence="2 4">
    <name type="scientific">Pseudomonas soli</name>
    <dbReference type="NCBI Taxonomy" id="1306993"/>
    <lineage>
        <taxon>Bacteria</taxon>
        <taxon>Pseudomonadati</taxon>
        <taxon>Pseudomonadota</taxon>
        <taxon>Gammaproteobacteria</taxon>
        <taxon>Pseudomonadales</taxon>
        <taxon>Pseudomonadaceae</taxon>
        <taxon>Pseudomonas</taxon>
    </lineage>
</organism>